<feature type="region of interest" description="Disordered" evidence="1">
    <location>
        <begin position="319"/>
        <end position="369"/>
    </location>
</feature>
<dbReference type="STRING" id="348802.A0A0D2CAP0"/>
<dbReference type="Pfam" id="PF01424">
    <property type="entry name" value="R3H"/>
    <property type="match status" value="1"/>
</dbReference>
<evidence type="ECO:0000313" key="4">
    <source>
        <dbReference type="Proteomes" id="UP000054342"/>
    </source>
</evidence>
<evidence type="ECO:0000313" key="3">
    <source>
        <dbReference type="EMBL" id="KIW62016.1"/>
    </source>
</evidence>
<dbReference type="SMART" id="SM00393">
    <property type="entry name" value="R3H"/>
    <property type="match status" value="1"/>
</dbReference>
<name>A0A0D2CAP0_9EURO</name>
<dbReference type="OrthoDB" id="6512771at2759"/>
<dbReference type="InterPro" id="IPR034078">
    <property type="entry name" value="NFX1_fam"/>
</dbReference>
<dbReference type="RefSeq" id="XP_013322600.1">
    <property type="nucleotide sequence ID" value="XM_013467146.1"/>
</dbReference>
<dbReference type="AlphaFoldDB" id="A0A0D2CAP0"/>
<protein>
    <recommendedName>
        <fullName evidence="2">R3H domain-containing protein</fullName>
    </recommendedName>
</protein>
<dbReference type="PANTHER" id="PTHR12360">
    <property type="entry name" value="NUCLEAR TRANSCRIPTION FACTOR, X-BOX BINDING 1 NFX1"/>
    <property type="match status" value="1"/>
</dbReference>
<dbReference type="GO" id="GO:0000981">
    <property type="term" value="F:DNA-binding transcription factor activity, RNA polymerase II-specific"/>
    <property type="evidence" value="ECO:0007669"/>
    <property type="project" value="TreeGrafter"/>
</dbReference>
<dbReference type="InterPro" id="IPR036867">
    <property type="entry name" value="R3H_dom_sf"/>
</dbReference>
<dbReference type="GO" id="GO:0000122">
    <property type="term" value="P:negative regulation of transcription by RNA polymerase II"/>
    <property type="evidence" value="ECO:0007669"/>
    <property type="project" value="TreeGrafter"/>
</dbReference>
<evidence type="ECO:0000256" key="1">
    <source>
        <dbReference type="SAM" id="MobiDB-lite"/>
    </source>
</evidence>
<dbReference type="PANTHER" id="PTHR12360:SF12">
    <property type="entry name" value="TRANSCRIPTIONAL REPRESSOR NF-X1"/>
    <property type="match status" value="1"/>
</dbReference>
<feature type="compositionally biased region" description="Basic and acidic residues" evidence="1">
    <location>
        <begin position="356"/>
        <end position="369"/>
    </location>
</feature>
<dbReference type="SUPFAM" id="SSF82708">
    <property type="entry name" value="R3H domain"/>
    <property type="match status" value="1"/>
</dbReference>
<dbReference type="GO" id="GO:0005634">
    <property type="term" value="C:nucleus"/>
    <property type="evidence" value="ECO:0007669"/>
    <property type="project" value="TreeGrafter"/>
</dbReference>
<dbReference type="HOGENOM" id="CLU_037542_1_1_1"/>
<sequence length="369" mass="41965">MLRRHRKKEEVRCNARANVPEPSGRQTCLKCDEECARLERNRNLAMALHISDDHTDDHVPYSTTTLKMYLEDVAWAHKQEEVLRLFAADDTEKRYRFQPMKSRQRAFIHSLAEDFGFDGESLDPEPHRHVLLFKTPKFVAAPMKTLAQAARIKRAQLNVAAPVHSAPERKADEVKHDYNGLLLTKPKFALTEEELRPLVRKAAPTTEFDIVFLSNDEGVALLPSMYWETPEQLVTLLTSLQPTIAAEVARDNLATSVVRCQFETSGLEPKIIQQQGKPGNASTNGWSQVAAKRAVPVQAPQVKPVGQRPAYTVLGSRLAEAKRKKQENEEKLRRKAEEQVVDDWEKEVEKEESDEAERRASQGSEKEQE</sequence>
<dbReference type="InterPro" id="IPR001374">
    <property type="entry name" value="R3H_dom"/>
</dbReference>
<feature type="compositionally biased region" description="Acidic residues" evidence="1">
    <location>
        <begin position="339"/>
        <end position="355"/>
    </location>
</feature>
<dbReference type="GeneID" id="25323977"/>
<dbReference type="Gene3D" id="3.30.1370.50">
    <property type="entry name" value="R3H-like domain"/>
    <property type="match status" value="1"/>
</dbReference>
<dbReference type="FunFam" id="3.30.1370.50:FF:000006">
    <property type="entry name" value="NF-X1 finger transcription factor"/>
    <property type="match status" value="1"/>
</dbReference>
<dbReference type="PROSITE" id="PS51061">
    <property type="entry name" value="R3H"/>
    <property type="match status" value="1"/>
</dbReference>
<feature type="compositionally biased region" description="Basic and acidic residues" evidence="1">
    <location>
        <begin position="326"/>
        <end position="338"/>
    </location>
</feature>
<feature type="domain" description="R3H" evidence="2">
    <location>
        <begin position="73"/>
        <end position="136"/>
    </location>
</feature>
<proteinExistence type="predicted"/>
<dbReference type="GO" id="GO:0000977">
    <property type="term" value="F:RNA polymerase II transcription regulatory region sequence-specific DNA binding"/>
    <property type="evidence" value="ECO:0007669"/>
    <property type="project" value="TreeGrafter"/>
</dbReference>
<organism evidence="3 4">
    <name type="scientific">Exophiala xenobiotica</name>
    <dbReference type="NCBI Taxonomy" id="348802"/>
    <lineage>
        <taxon>Eukaryota</taxon>
        <taxon>Fungi</taxon>
        <taxon>Dikarya</taxon>
        <taxon>Ascomycota</taxon>
        <taxon>Pezizomycotina</taxon>
        <taxon>Eurotiomycetes</taxon>
        <taxon>Chaetothyriomycetidae</taxon>
        <taxon>Chaetothyriales</taxon>
        <taxon>Herpotrichiellaceae</taxon>
        <taxon>Exophiala</taxon>
    </lineage>
</organism>
<dbReference type="EMBL" id="KN847317">
    <property type="protein sequence ID" value="KIW62016.1"/>
    <property type="molecule type" value="Genomic_DNA"/>
</dbReference>
<dbReference type="Proteomes" id="UP000054342">
    <property type="component" value="Unassembled WGS sequence"/>
</dbReference>
<evidence type="ECO:0000259" key="2">
    <source>
        <dbReference type="PROSITE" id="PS51061"/>
    </source>
</evidence>
<gene>
    <name evidence="3" type="ORF">PV05_02069</name>
</gene>
<keyword evidence="4" id="KW-1185">Reference proteome</keyword>
<reference evidence="3 4" key="1">
    <citation type="submission" date="2015-01" db="EMBL/GenBank/DDBJ databases">
        <title>The Genome Sequence of Exophiala xenobiotica CBS118157.</title>
        <authorList>
            <consortium name="The Broad Institute Genomics Platform"/>
            <person name="Cuomo C."/>
            <person name="de Hoog S."/>
            <person name="Gorbushina A."/>
            <person name="Stielow B."/>
            <person name="Teixiera M."/>
            <person name="Abouelleil A."/>
            <person name="Chapman S.B."/>
            <person name="Priest M."/>
            <person name="Young S.K."/>
            <person name="Wortman J."/>
            <person name="Nusbaum C."/>
            <person name="Birren B."/>
        </authorList>
    </citation>
    <scope>NUCLEOTIDE SEQUENCE [LARGE SCALE GENOMIC DNA]</scope>
    <source>
        <strain evidence="3 4">CBS 118157</strain>
    </source>
</reference>
<accession>A0A0D2CAP0</accession>